<dbReference type="InterPro" id="IPR026265">
    <property type="entry name" value="LptC"/>
</dbReference>
<dbReference type="OrthoDB" id="8589410at2"/>
<protein>
    <submittedName>
        <fullName evidence="7">Lipopolysaccharide export system protein LptC</fullName>
    </submittedName>
</protein>
<evidence type="ECO:0000256" key="5">
    <source>
        <dbReference type="ARBA" id="ARBA00023136"/>
    </source>
</evidence>
<keyword evidence="1" id="KW-1003">Cell membrane</keyword>
<keyword evidence="4 6" id="KW-1133">Transmembrane helix</keyword>
<evidence type="ECO:0000256" key="2">
    <source>
        <dbReference type="ARBA" id="ARBA00022519"/>
    </source>
</evidence>
<dbReference type="InterPro" id="IPR010664">
    <property type="entry name" value="LipoPS_assembly_LptC-rel"/>
</dbReference>
<comment type="caution">
    <text evidence="7">The sequence shown here is derived from an EMBL/GenBank/DDBJ whole genome shotgun (WGS) entry which is preliminary data.</text>
</comment>
<dbReference type="RefSeq" id="WP_126463061.1">
    <property type="nucleotide sequence ID" value="NZ_AP018721.1"/>
</dbReference>
<dbReference type="GO" id="GO:0015221">
    <property type="term" value="F:lipopolysaccharide transmembrane transporter activity"/>
    <property type="evidence" value="ECO:0007669"/>
    <property type="project" value="InterPro"/>
</dbReference>
<dbReference type="InterPro" id="IPR052363">
    <property type="entry name" value="LPS_export_LptC"/>
</dbReference>
<sequence>MTGQRLVAWTPLVVAAVLAALTFWLDRVVQVVQFVDSRGFGHDPDYIIENFKATAFDMKGQPRHQLEARRMTHYMDDDTTRLDSPLFTQVAAGRPPVSVRSQRALVTPDGDHIYFLDDVHMVRAATSGRGPVELTTQYLHVTPDAHRMQTDRAVTVRQAGSNIQAGSMVAEGEDPIIRFGGKVRSVYEKRG</sequence>
<keyword evidence="2" id="KW-0997">Cell inner membrane</keyword>
<evidence type="ECO:0000256" key="6">
    <source>
        <dbReference type="SAM" id="Phobius"/>
    </source>
</evidence>
<dbReference type="Gene3D" id="2.60.450.10">
    <property type="entry name" value="Lipopolysaccharide (LPS) transport protein A like domain"/>
    <property type="match status" value="1"/>
</dbReference>
<dbReference type="GO" id="GO:0030288">
    <property type="term" value="C:outer membrane-bounded periplasmic space"/>
    <property type="evidence" value="ECO:0007669"/>
    <property type="project" value="TreeGrafter"/>
</dbReference>
<evidence type="ECO:0000256" key="1">
    <source>
        <dbReference type="ARBA" id="ARBA00022475"/>
    </source>
</evidence>
<dbReference type="AlphaFoldDB" id="A0A4R3JT42"/>
<evidence type="ECO:0000256" key="3">
    <source>
        <dbReference type="ARBA" id="ARBA00022692"/>
    </source>
</evidence>
<feature type="transmembrane region" description="Helical" evidence="6">
    <location>
        <begin position="6"/>
        <end position="25"/>
    </location>
</feature>
<accession>A0A4R3JT42</accession>
<evidence type="ECO:0000313" key="7">
    <source>
        <dbReference type="EMBL" id="TCS70447.1"/>
    </source>
</evidence>
<dbReference type="EMBL" id="SLZY01000016">
    <property type="protein sequence ID" value="TCS70447.1"/>
    <property type="molecule type" value="Genomic_DNA"/>
</dbReference>
<evidence type="ECO:0000256" key="4">
    <source>
        <dbReference type="ARBA" id="ARBA00022989"/>
    </source>
</evidence>
<reference evidence="7 8" key="1">
    <citation type="submission" date="2019-03" db="EMBL/GenBank/DDBJ databases">
        <title>Genomic Encyclopedia of Type Strains, Phase IV (KMG-IV): sequencing the most valuable type-strain genomes for metagenomic binning, comparative biology and taxonomic classification.</title>
        <authorList>
            <person name="Goeker M."/>
        </authorList>
    </citation>
    <scope>NUCLEOTIDE SEQUENCE [LARGE SCALE GENOMIC DNA]</scope>
    <source>
        <strain evidence="7 8">DSM 103923</strain>
    </source>
</reference>
<evidence type="ECO:0000313" key="8">
    <source>
        <dbReference type="Proteomes" id="UP000295135"/>
    </source>
</evidence>
<gene>
    <name evidence="7" type="ORF">EDC61_11646</name>
</gene>
<dbReference type="NCBIfam" id="TIGR04409">
    <property type="entry name" value="LptC_YrbK"/>
    <property type="match status" value="1"/>
</dbReference>
<dbReference type="Proteomes" id="UP000295135">
    <property type="component" value="Unassembled WGS sequence"/>
</dbReference>
<name>A0A4R3JT42_9PROT</name>
<proteinExistence type="predicted"/>
<keyword evidence="8" id="KW-1185">Reference proteome</keyword>
<organism evidence="7 8">
    <name type="scientific">Sulfuritortus calidifontis</name>
    <dbReference type="NCBI Taxonomy" id="1914471"/>
    <lineage>
        <taxon>Bacteria</taxon>
        <taxon>Pseudomonadati</taxon>
        <taxon>Pseudomonadota</taxon>
        <taxon>Betaproteobacteria</taxon>
        <taxon>Nitrosomonadales</taxon>
        <taxon>Thiobacillaceae</taxon>
        <taxon>Sulfuritortus</taxon>
    </lineage>
</organism>
<dbReference type="PANTHER" id="PTHR37481">
    <property type="entry name" value="LIPOPOLYSACCHARIDE EXPORT SYSTEM PROTEIN LPTC"/>
    <property type="match status" value="1"/>
</dbReference>
<keyword evidence="3 6" id="KW-0812">Transmembrane</keyword>
<dbReference type="GO" id="GO:0017089">
    <property type="term" value="F:glycolipid transfer activity"/>
    <property type="evidence" value="ECO:0007669"/>
    <property type="project" value="TreeGrafter"/>
</dbReference>
<dbReference type="PANTHER" id="PTHR37481:SF1">
    <property type="entry name" value="LIPOPOLYSACCHARIDE EXPORT SYSTEM PROTEIN LPTC"/>
    <property type="match status" value="1"/>
</dbReference>
<dbReference type="Pfam" id="PF06835">
    <property type="entry name" value="LptC"/>
    <property type="match status" value="1"/>
</dbReference>
<dbReference type="GO" id="GO:0005886">
    <property type="term" value="C:plasma membrane"/>
    <property type="evidence" value="ECO:0007669"/>
    <property type="project" value="InterPro"/>
</dbReference>
<keyword evidence="5 6" id="KW-0472">Membrane</keyword>